<dbReference type="AlphaFoldDB" id="A0A076EYY6"/>
<protein>
    <submittedName>
        <fullName evidence="3">Oxidoreductase</fullName>
    </submittedName>
</protein>
<dbReference type="GO" id="GO:0030497">
    <property type="term" value="P:fatty acid elongation"/>
    <property type="evidence" value="ECO:0007669"/>
    <property type="project" value="TreeGrafter"/>
</dbReference>
<keyword evidence="2" id="KW-0560">Oxidoreductase</keyword>
<evidence type="ECO:0000313" key="3">
    <source>
        <dbReference type="EMBL" id="AII10633.1"/>
    </source>
</evidence>
<dbReference type="InterPro" id="IPR002347">
    <property type="entry name" value="SDR_fam"/>
</dbReference>
<dbReference type="InterPro" id="IPR020904">
    <property type="entry name" value="Sc_DH/Rdtase_CS"/>
</dbReference>
<dbReference type="RefSeq" id="WP_128642733.1">
    <property type="nucleotide sequence ID" value="NZ_CP008948.1"/>
</dbReference>
<dbReference type="GO" id="GO:0016616">
    <property type="term" value="F:oxidoreductase activity, acting on the CH-OH group of donors, NAD or NADP as acceptor"/>
    <property type="evidence" value="ECO:0007669"/>
    <property type="project" value="TreeGrafter"/>
</dbReference>
<accession>A0A076EYY6</accession>
<geneLocation type="plasmid" evidence="3 4">
    <name>pPDG1</name>
</geneLocation>
<dbReference type="SUPFAM" id="SSF51735">
    <property type="entry name" value="NAD(P)-binding Rossmann-fold domains"/>
    <property type="match status" value="1"/>
</dbReference>
<dbReference type="EMBL" id="CP008948">
    <property type="protein sequence ID" value="AII10633.1"/>
    <property type="molecule type" value="Genomic_DNA"/>
</dbReference>
<gene>
    <name evidence="3" type="ORF">EP51_41095</name>
</gene>
<dbReference type="InterPro" id="IPR036291">
    <property type="entry name" value="NAD(P)-bd_dom_sf"/>
</dbReference>
<dbReference type="PANTHER" id="PTHR42760">
    <property type="entry name" value="SHORT-CHAIN DEHYDROGENASES/REDUCTASES FAMILY MEMBER"/>
    <property type="match status" value="1"/>
</dbReference>
<dbReference type="FunFam" id="3.40.50.720:FF:000084">
    <property type="entry name" value="Short-chain dehydrogenase reductase"/>
    <property type="match status" value="1"/>
</dbReference>
<dbReference type="Pfam" id="PF13561">
    <property type="entry name" value="adh_short_C2"/>
    <property type="match status" value="1"/>
</dbReference>
<comment type="similarity">
    <text evidence="1">Belongs to the short-chain dehydrogenases/reductases (SDR) family.</text>
</comment>
<reference evidence="3 4" key="1">
    <citation type="submission" date="2014-07" db="EMBL/GenBank/DDBJ databases">
        <title>Genome Sequence of Rhodococcus opacus Strain R7, a Biodegrader of Mono- and Polycyclic Aromatic Hydrocarbons.</title>
        <authorList>
            <person name="Di Gennaro P."/>
            <person name="Zampolli J."/>
            <person name="Presti I."/>
            <person name="Cappelletti M."/>
            <person name="D'Ursi P."/>
            <person name="Orro A."/>
            <person name="Mezzelani A."/>
            <person name="Milanesi L."/>
        </authorList>
    </citation>
    <scope>NUCLEOTIDE SEQUENCE [LARGE SCALE GENOMIC DNA]</scope>
    <source>
        <strain evidence="3 4">R7</strain>
        <plasmid evidence="3">pPDG1</plasmid>
    </source>
</reference>
<evidence type="ECO:0000313" key="4">
    <source>
        <dbReference type="Proteomes" id="UP000028488"/>
    </source>
</evidence>
<dbReference type="PANTHER" id="PTHR42760:SF123">
    <property type="entry name" value="OXIDOREDUCTASE"/>
    <property type="match status" value="1"/>
</dbReference>
<evidence type="ECO:0000256" key="2">
    <source>
        <dbReference type="ARBA" id="ARBA00023002"/>
    </source>
</evidence>
<dbReference type="PRINTS" id="PR00080">
    <property type="entry name" value="SDRFAMILY"/>
</dbReference>
<name>A0A076EYY6_RHOOP</name>
<keyword evidence="3" id="KW-0614">Plasmid</keyword>
<organism evidence="3 4">
    <name type="scientific">Rhodococcus opacus</name>
    <name type="common">Nocardia opaca</name>
    <dbReference type="NCBI Taxonomy" id="37919"/>
    <lineage>
        <taxon>Bacteria</taxon>
        <taxon>Bacillati</taxon>
        <taxon>Actinomycetota</taxon>
        <taxon>Actinomycetes</taxon>
        <taxon>Mycobacteriales</taxon>
        <taxon>Nocardiaceae</taxon>
        <taxon>Rhodococcus</taxon>
    </lineage>
</organism>
<dbReference type="CDD" id="cd05233">
    <property type="entry name" value="SDR_c"/>
    <property type="match status" value="1"/>
</dbReference>
<dbReference type="Proteomes" id="UP000028488">
    <property type="component" value="Plasmid pPDG1"/>
</dbReference>
<dbReference type="PROSITE" id="PS00061">
    <property type="entry name" value="ADH_SHORT"/>
    <property type="match status" value="1"/>
</dbReference>
<dbReference type="Gene3D" id="3.40.50.720">
    <property type="entry name" value="NAD(P)-binding Rossmann-like Domain"/>
    <property type="match status" value="1"/>
</dbReference>
<proteinExistence type="inferred from homology"/>
<evidence type="ECO:0000256" key="1">
    <source>
        <dbReference type="ARBA" id="ARBA00006484"/>
    </source>
</evidence>
<sequence>MNTNTVALVTGAGSGIGAAATRRLLDDGCQVVALDRDEEALRALWNDEPAVLLTPLDITDEAQVEKCFEGLASRGASPSKVVNAAGIYRSGSVETTGTDDVDLLWQVNVRGTYLVTAHATRYMTSGAIVNISSTAAFLATETNWAYGTTKGAVNSLTSGLAVSLAPRNIRINAVAPGPIATPMADVATRDPAYAERMHDRVALPTRGTPEDVAEAAAFLLSDRARWITGQTLVVDGGLTVVR</sequence>
<dbReference type="PRINTS" id="PR00081">
    <property type="entry name" value="GDHRDH"/>
</dbReference>